<keyword evidence="1" id="KW-0472">Membrane</keyword>
<dbReference type="EMBL" id="MHFR01000048">
    <property type="protein sequence ID" value="OGW96813.1"/>
    <property type="molecule type" value="Genomic_DNA"/>
</dbReference>
<sequence>MKFRCTHCNHEFTLSERDYRCCPSCYWTTALEELPDLNQEPTALPKTVEKPKGNATKPKSQFDFTFLKTPLLILLATVLVIGAGYYIFSFIKKVQPTSGTAIQIKKTERKESKKTATEQIQTLVQKEALSIGSLPEADKQILTARFQMTIPRKLDASEEQILKQQVQPPAILTDMPKLYFWNKEDFKKMLAVAQQTRGIPLGWLYIRNLNKLFDEHYMRAAKAVETNDMAAARDALIQAVILPVYQNDIKMHRAIALVMLRPYINDVIGKIAALNQHLTSQQTLAEAKKIYQTHDNLIAQLDLQDWDKAAGLMNQLRAQMDAVEKQAQNENITYPPALQQVDQEIQQAIIRDGKPAVLKEINFTALKSDLDAKEKVVKRNSAENLAAIQKSYGQALRLIEESQWDEAYRLLQSIDYPSELVLDVKQKTALIEKLKGKTNG</sequence>
<name>A0A1G1KV47_9BACT</name>
<evidence type="ECO:0000313" key="2">
    <source>
        <dbReference type="EMBL" id="OGW96813.1"/>
    </source>
</evidence>
<dbReference type="Proteomes" id="UP000178187">
    <property type="component" value="Unassembled WGS sequence"/>
</dbReference>
<keyword evidence="1" id="KW-1133">Transmembrane helix</keyword>
<reference evidence="2 3" key="1">
    <citation type="journal article" date="2016" name="Nat. Commun.">
        <title>Thousands of microbial genomes shed light on interconnected biogeochemical processes in an aquifer system.</title>
        <authorList>
            <person name="Anantharaman K."/>
            <person name="Brown C.T."/>
            <person name="Hug L.A."/>
            <person name="Sharon I."/>
            <person name="Castelle C.J."/>
            <person name="Probst A.J."/>
            <person name="Thomas B.C."/>
            <person name="Singh A."/>
            <person name="Wilkins M.J."/>
            <person name="Karaoz U."/>
            <person name="Brodie E.L."/>
            <person name="Williams K.H."/>
            <person name="Hubbard S.S."/>
            <person name="Banfield J.F."/>
        </authorList>
    </citation>
    <scope>NUCLEOTIDE SEQUENCE [LARGE SCALE GENOMIC DNA]</scope>
</reference>
<accession>A0A1G1KV47</accession>
<comment type="caution">
    <text evidence="2">The sequence shown here is derived from an EMBL/GenBank/DDBJ whole genome shotgun (WGS) entry which is preliminary data.</text>
</comment>
<dbReference type="AlphaFoldDB" id="A0A1G1KV47"/>
<organism evidence="2 3">
    <name type="scientific">Candidatus Danuiimicrobium aquiferis</name>
    <dbReference type="NCBI Taxonomy" id="1801832"/>
    <lineage>
        <taxon>Bacteria</taxon>
        <taxon>Pseudomonadati</taxon>
        <taxon>Candidatus Omnitrophota</taxon>
        <taxon>Candidatus Danuiimicrobium</taxon>
    </lineage>
</organism>
<proteinExistence type="predicted"/>
<feature type="transmembrane region" description="Helical" evidence="1">
    <location>
        <begin position="69"/>
        <end position="88"/>
    </location>
</feature>
<protein>
    <submittedName>
        <fullName evidence="2">Uncharacterized protein</fullName>
    </submittedName>
</protein>
<keyword evidence="1" id="KW-0812">Transmembrane</keyword>
<evidence type="ECO:0000313" key="3">
    <source>
        <dbReference type="Proteomes" id="UP000178187"/>
    </source>
</evidence>
<evidence type="ECO:0000256" key="1">
    <source>
        <dbReference type="SAM" id="Phobius"/>
    </source>
</evidence>
<gene>
    <name evidence="2" type="ORF">A3G33_01620</name>
</gene>